<dbReference type="AlphaFoldDB" id="A0A2P2I665"/>
<name>A0A2P2I665_9CRUS</name>
<evidence type="ECO:0000256" key="2">
    <source>
        <dbReference type="SAM" id="Phobius"/>
    </source>
</evidence>
<dbReference type="GO" id="GO:0016020">
    <property type="term" value="C:membrane"/>
    <property type="evidence" value="ECO:0007669"/>
    <property type="project" value="TreeGrafter"/>
</dbReference>
<keyword evidence="2" id="KW-1133">Transmembrane helix</keyword>
<dbReference type="PANTHER" id="PTHR21780">
    <property type="entry name" value="TRANSMEMBRANE PROTEIN 209"/>
    <property type="match status" value="1"/>
</dbReference>
<accession>A0A2P2I665</accession>
<sequence>MVSHTVMNRSVMSSPSVSCGRGSADASKTSVLWQALDRKTATALSSSALFWGSVNFVIFAVLIACLQSLWISSYVLYWWSCICGCCVCGANILTHLWHYLYPALLLQPVPVTGKKQQHLLSLNDDECSSKKSDGGKPSAAETPVKLSLSFSSLLQQSLRTPQPSPGQNLSATLHNNSALSWASSFCVSPNSPVNHSWGNSCMSPLGVTAGGVNTSWLSGCELAGCMAGAGGCGGCHTANTTNSPQFFMPSPHHNCSTSFNSTGICSNSSMLGSPNTSIAANSWSFLPHLPQNSAVTPPAQSTPNIPLPKGRPITTRRQLDAYITEYQQQRANASSVVDQCNSSSGGSGAAGGAGGGLWCYSNSTGSGSASMYQQQEELRRNAYQKAVPDPVRARNGSDANNSDESKDVSNSTGASKSTKVWTRRNVSSRMLFQFEENLRIWLCGAVVQPLVKAIDDVNIALADIAPDMQIGSVGVEKLRKVCASQLSGVRQVSGLVPFLECAPSQQQYLVSRLRQLGKGGALSVYCWNKGGQAWTDQCPTDAMLLVQLFALYLDSQLPPDPSQSEGRVFSSQHIVITPDKPPQHPDHAVLHFTKLSPPHVQVILPGEGECEVGEGHKNVLHCLLLFIHHLIHTKHSVIAGVNLALTGVNLAWVVTDTGSGRNS</sequence>
<dbReference type="EMBL" id="IACF01003909">
    <property type="protein sequence ID" value="LAB69513.1"/>
    <property type="molecule type" value="mRNA"/>
</dbReference>
<reference evidence="3" key="1">
    <citation type="journal article" date="2018" name="Biosci. Biotechnol. Biochem.">
        <title>Polysaccharide hydrolase of the hadal zone amphipods Hirondellea gigas.</title>
        <authorList>
            <person name="Kobayashi H."/>
            <person name="Nagahama T."/>
            <person name="Arai W."/>
            <person name="Sasagawa Y."/>
            <person name="Umeda M."/>
            <person name="Hayashi T."/>
            <person name="Nikaido I."/>
            <person name="Watanabe H."/>
            <person name="Oguri K."/>
            <person name="Kitazato H."/>
            <person name="Fujioka K."/>
            <person name="Kido Y."/>
            <person name="Takami H."/>
        </authorList>
    </citation>
    <scope>NUCLEOTIDE SEQUENCE</scope>
    <source>
        <tissue evidence="3">Whole body</tissue>
    </source>
</reference>
<proteinExistence type="evidence at transcript level"/>
<evidence type="ECO:0000256" key="1">
    <source>
        <dbReference type="SAM" id="MobiDB-lite"/>
    </source>
</evidence>
<feature type="transmembrane region" description="Helical" evidence="2">
    <location>
        <begin position="76"/>
        <end position="97"/>
    </location>
</feature>
<keyword evidence="2 3" id="KW-0812">Transmembrane</keyword>
<organism evidence="3">
    <name type="scientific">Hirondellea gigas</name>
    <dbReference type="NCBI Taxonomy" id="1518452"/>
    <lineage>
        <taxon>Eukaryota</taxon>
        <taxon>Metazoa</taxon>
        <taxon>Ecdysozoa</taxon>
        <taxon>Arthropoda</taxon>
        <taxon>Crustacea</taxon>
        <taxon>Multicrustacea</taxon>
        <taxon>Malacostraca</taxon>
        <taxon>Eumalacostraca</taxon>
        <taxon>Peracarida</taxon>
        <taxon>Amphipoda</taxon>
        <taxon>Amphilochidea</taxon>
        <taxon>Lysianassida</taxon>
        <taxon>Lysianassidira</taxon>
        <taxon>Lysianassoidea</taxon>
        <taxon>Lysianassidae</taxon>
        <taxon>Hirondellea</taxon>
    </lineage>
</organism>
<protein>
    <submittedName>
        <fullName evidence="3">Transmembrane protein 209-like</fullName>
    </submittedName>
</protein>
<dbReference type="InterPro" id="IPR019176">
    <property type="entry name" value="Cytochrome_B561-rel"/>
</dbReference>
<feature type="compositionally biased region" description="Polar residues" evidence="1">
    <location>
        <begin position="397"/>
        <end position="419"/>
    </location>
</feature>
<dbReference type="PANTHER" id="PTHR21780:SF0">
    <property type="entry name" value="TRANSMEMBRANE PROTEIN 209"/>
    <property type="match status" value="1"/>
</dbReference>
<keyword evidence="2" id="KW-0472">Membrane</keyword>
<evidence type="ECO:0000313" key="3">
    <source>
        <dbReference type="EMBL" id="LAB69513.1"/>
    </source>
</evidence>
<feature type="region of interest" description="Disordered" evidence="1">
    <location>
        <begin position="386"/>
        <end position="419"/>
    </location>
</feature>
<dbReference type="Pfam" id="PF09786">
    <property type="entry name" value="CytochromB561_N"/>
    <property type="match status" value="1"/>
</dbReference>
<feature type="transmembrane region" description="Helical" evidence="2">
    <location>
        <begin position="48"/>
        <end position="70"/>
    </location>
</feature>